<keyword evidence="8" id="KW-0796">Tight junction</keyword>
<dbReference type="SMART" id="SM00409">
    <property type="entry name" value="IG"/>
    <property type="match status" value="4"/>
</dbReference>
<organism evidence="21 22">
    <name type="scientific">Acipenser ruthenus</name>
    <name type="common">Sterlet sturgeon</name>
    <dbReference type="NCBI Taxonomy" id="7906"/>
    <lineage>
        <taxon>Eukaryota</taxon>
        <taxon>Metazoa</taxon>
        <taxon>Chordata</taxon>
        <taxon>Craniata</taxon>
        <taxon>Vertebrata</taxon>
        <taxon>Euteleostomi</taxon>
        <taxon>Actinopterygii</taxon>
        <taxon>Chondrostei</taxon>
        <taxon>Acipenseriformes</taxon>
        <taxon>Acipenseridae</taxon>
        <taxon>Acipenser</taxon>
    </lineage>
</organism>
<dbReference type="PRINTS" id="PR00072">
    <property type="entry name" value="MALOXRDTASE"/>
</dbReference>
<keyword evidence="13 16" id="KW-0560">Oxidoreductase</keyword>
<dbReference type="Pfam" id="PF00390">
    <property type="entry name" value="malic"/>
    <property type="match status" value="1"/>
</dbReference>
<comment type="subcellular location">
    <subcellularLocation>
        <location evidence="4">Cell junction</location>
        <location evidence="4">Tight junction</location>
    </subcellularLocation>
    <subcellularLocation>
        <location evidence="3">Membrane</location>
        <topology evidence="3">Multi-pass membrane protein</topology>
    </subcellularLocation>
</comment>
<comment type="caution">
    <text evidence="21">The sequence shown here is derived from an EMBL/GenBank/DDBJ whole genome shotgun (WGS) entry which is preliminary data.</text>
</comment>
<evidence type="ECO:0000256" key="19">
    <source>
        <dbReference type="SAM" id="SignalP"/>
    </source>
</evidence>
<keyword evidence="12 18" id="KW-1133">Transmembrane helix</keyword>
<dbReference type="InterPro" id="IPR046346">
    <property type="entry name" value="Aminoacid_DH-like_N_sf"/>
</dbReference>
<evidence type="ECO:0000313" key="21">
    <source>
        <dbReference type="EMBL" id="RXM32006.1"/>
    </source>
</evidence>
<keyword evidence="22" id="KW-1185">Reference proteome</keyword>
<dbReference type="SUPFAM" id="SSF53223">
    <property type="entry name" value="Aminoacid dehydrogenase-like, N-terminal domain"/>
    <property type="match status" value="1"/>
</dbReference>
<feature type="domain" description="Ig-like" evidence="20">
    <location>
        <begin position="9"/>
        <end position="130"/>
    </location>
</feature>
<comment type="cofactor">
    <cofactor evidence="2">
        <name>Mg(2+)</name>
        <dbReference type="ChEBI" id="CHEBI:18420"/>
    </cofactor>
</comment>
<feature type="transmembrane region" description="Helical" evidence="18">
    <location>
        <begin position="1170"/>
        <end position="1191"/>
    </location>
</feature>
<comment type="similarity">
    <text evidence="7">Belongs to the TMEM39 family.</text>
</comment>
<dbReference type="SMART" id="SM00919">
    <property type="entry name" value="Malic_M"/>
    <property type="match status" value="1"/>
</dbReference>
<evidence type="ECO:0000256" key="7">
    <source>
        <dbReference type="ARBA" id="ARBA00010737"/>
    </source>
</evidence>
<feature type="region of interest" description="Disordered" evidence="17">
    <location>
        <begin position="800"/>
        <end position="824"/>
    </location>
</feature>
<evidence type="ECO:0000313" key="22">
    <source>
        <dbReference type="Proteomes" id="UP000289886"/>
    </source>
</evidence>
<dbReference type="InterPro" id="IPR003599">
    <property type="entry name" value="Ig_sub"/>
</dbReference>
<feature type="domain" description="Ig-like" evidence="20">
    <location>
        <begin position="142"/>
        <end position="230"/>
    </location>
</feature>
<feature type="non-terminal residue" evidence="21">
    <location>
        <position position="1"/>
    </location>
</feature>
<dbReference type="InterPro" id="IPR003598">
    <property type="entry name" value="Ig_sub2"/>
</dbReference>
<evidence type="ECO:0000259" key="20">
    <source>
        <dbReference type="PROSITE" id="PS50835"/>
    </source>
</evidence>
<dbReference type="PANTHER" id="PTHR23406:SF20">
    <property type="entry name" value="NADP-DEPENDENT MALIC ENZYME, MITOCHONDRIAL"/>
    <property type="match status" value="1"/>
</dbReference>
<comment type="similarity">
    <text evidence="5 16">Belongs to the malic enzymes family.</text>
</comment>
<keyword evidence="10 16" id="KW-0479">Metal-binding</keyword>
<feature type="domain" description="Ig-like" evidence="20">
    <location>
        <begin position="330"/>
        <end position="454"/>
    </location>
</feature>
<dbReference type="InterPro" id="IPR013106">
    <property type="entry name" value="Ig_V-set"/>
</dbReference>
<comment type="similarity">
    <text evidence="6">Belongs to the immunoglobulin superfamily. LISCH7 family.</text>
</comment>
<keyword evidence="19" id="KW-0732">Signal</keyword>
<dbReference type="InterPro" id="IPR001891">
    <property type="entry name" value="Malic_OxRdtase"/>
</dbReference>
<feature type="signal peptide" evidence="19">
    <location>
        <begin position="1"/>
        <end position="16"/>
    </location>
</feature>
<dbReference type="EMBL" id="SCEB01214971">
    <property type="protein sequence ID" value="RXM32006.1"/>
    <property type="molecule type" value="Genomic_DNA"/>
</dbReference>
<dbReference type="SMART" id="SM00406">
    <property type="entry name" value="IGv"/>
    <property type="match status" value="2"/>
</dbReference>
<dbReference type="SUPFAM" id="SSF48726">
    <property type="entry name" value="Immunoglobulin"/>
    <property type="match status" value="3"/>
</dbReference>
<evidence type="ECO:0000256" key="2">
    <source>
        <dbReference type="ARBA" id="ARBA00001946"/>
    </source>
</evidence>
<dbReference type="Pfam" id="PF05624">
    <property type="entry name" value="LSR"/>
    <property type="match status" value="2"/>
</dbReference>
<dbReference type="Gene3D" id="3.40.50.720">
    <property type="entry name" value="NAD(P)-binding Rossmann-like Domain"/>
    <property type="match status" value="1"/>
</dbReference>
<keyword evidence="9 18" id="KW-0812">Transmembrane</keyword>
<evidence type="ECO:0000256" key="10">
    <source>
        <dbReference type="ARBA" id="ARBA00022723"/>
    </source>
</evidence>
<dbReference type="InterPro" id="IPR013783">
    <property type="entry name" value="Ig-like_fold"/>
</dbReference>
<name>A0A444UA11_ACIRT</name>
<dbReference type="InterPro" id="IPR037062">
    <property type="entry name" value="Malic_N_dom_sf"/>
</dbReference>
<dbReference type="CDD" id="cd05312">
    <property type="entry name" value="NAD_bind_1_malic_enz"/>
    <property type="match status" value="1"/>
</dbReference>
<evidence type="ECO:0000256" key="15">
    <source>
        <dbReference type="ARBA" id="ARBA00023319"/>
    </source>
</evidence>
<feature type="compositionally biased region" description="Basic and acidic residues" evidence="17">
    <location>
        <begin position="966"/>
        <end position="983"/>
    </location>
</feature>
<gene>
    <name evidence="21" type="ORF">EOD39_6473</name>
</gene>
<dbReference type="Gene3D" id="2.60.40.10">
    <property type="entry name" value="Immunoglobulins"/>
    <property type="match status" value="3"/>
</dbReference>
<feature type="transmembrane region" description="Helical" evidence="18">
    <location>
        <begin position="1115"/>
        <end position="1136"/>
    </location>
</feature>
<dbReference type="SUPFAM" id="SSF51735">
    <property type="entry name" value="NAD(P)-binding Rossmann-fold domains"/>
    <property type="match status" value="1"/>
</dbReference>
<feature type="compositionally biased region" description="Polar residues" evidence="17">
    <location>
        <begin position="879"/>
        <end position="892"/>
    </location>
</feature>
<keyword evidence="15" id="KW-0393">Immunoglobulin domain</keyword>
<feature type="chain" id="PRO_5019143052" description="Malic enzyme" evidence="19">
    <location>
        <begin position="17"/>
        <end position="1999"/>
    </location>
</feature>
<evidence type="ECO:0000256" key="12">
    <source>
        <dbReference type="ARBA" id="ARBA00022989"/>
    </source>
</evidence>
<proteinExistence type="inferred from homology"/>
<dbReference type="Gene3D" id="3.40.50.10380">
    <property type="entry name" value="Malic enzyme, N-terminal domain"/>
    <property type="match status" value="1"/>
</dbReference>
<keyword evidence="11" id="KW-0965">Cell junction</keyword>
<evidence type="ECO:0000256" key="8">
    <source>
        <dbReference type="ARBA" id="ARBA00022427"/>
    </source>
</evidence>
<dbReference type="PROSITE" id="PS00331">
    <property type="entry name" value="MALIC_ENZYMES"/>
    <property type="match status" value="1"/>
</dbReference>
<dbReference type="GO" id="GO:0006108">
    <property type="term" value="P:malate metabolic process"/>
    <property type="evidence" value="ECO:0007669"/>
    <property type="project" value="TreeGrafter"/>
</dbReference>
<dbReference type="GO" id="GO:0005923">
    <property type="term" value="C:bicellular tight junction"/>
    <property type="evidence" value="ECO:0007669"/>
    <property type="project" value="UniProtKB-SubCell"/>
</dbReference>
<feature type="compositionally biased region" description="Basic and acidic residues" evidence="17">
    <location>
        <begin position="898"/>
        <end position="938"/>
    </location>
</feature>
<feature type="transmembrane region" description="Helical" evidence="18">
    <location>
        <begin position="672"/>
        <end position="691"/>
    </location>
</feature>
<dbReference type="GO" id="GO:0004473">
    <property type="term" value="F:malate dehydrogenase (decarboxylating) (NADP+) activity"/>
    <property type="evidence" value="ECO:0007669"/>
    <property type="project" value="TreeGrafter"/>
</dbReference>
<evidence type="ECO:0000256" key="11">
    <source>
        <dbReference type="ARBA" id="ARBA00022949"/>
    </source>
</evidence>
<dbReference type="PROSITE" id="PS50835">
    <property type="entry name" value="IG_LIKE"/>
    <property type="match status" value="3"/>
</dbReference>
<dbReference type="Pfam" id="PF00047">
    <property type="entry name" value="ig"/>
    <property type="match status" value="1"/>
</dbReference>
<dbReference type="SMART" id="SM01274">
    <property type="entry name" value="malic"/>
    <property type="match status" value="1"/>
</dbReference>
<dbReference type="Pfam" id="PF03949">
    <property type="entry name" value="Malic_M"/>
    <property type="match status" value="1"/>
</dbReference>
<dbReference type="SMART" id="SM00408">
    <property type="entry name" value="IGc2"/>
    <property type="match status" value="2"/>
</dbReference>
<evidence type="ECO:0000256" key="14">
    <source>
        <dbReference type="ARBA" id="ARBA00023136"/>
    </source>
</evidence>
<dbReference type="InterPro" id="IPR015884">
    <property type="entry name" value="Malic_enzyme_CS"/>
</dbReference>
<dbReference type="GO" id="GO:0016020">
    <property type="term" value="C:membrane"/>
    <property type="evidence" value="ECO:0007669"/>
    <property type="project" value="UniProtKB-SubCell"/>
</dbReference>
<dbReference type="InterPro" id="IPR012302">
    <property type="entry name" value="Malic_NAD-bd"/>
</dbReference>
<sequence>CLFFPFVNPVLSAALAISVSIPKEVYEVARGDNVTIPCNFKSTLVLSQIKVLSVHWARLGKNPEDPASKILDYYYPSNELDINAKYEGRVGFVSKPETGDVSIYLSKVTLEDNGFVECAVNIAKDNVGVNTHATNLLVLVAPSKPLCSLEGKAEYGQDIRLKCFSEEGSPPPIYKWTNYDVRNTLRPDPPKSKQENGMMTLVNVSLDTSGFFICTSSNKIRSASCNITVAVMPPSMNIALTAGIIGAGVVALIVIAVAVYCCCCRNTGPPEEYEMEVPGEEKYDPKSKHLKNTKEYYDEDNEPRHNGDTYYDDGVQVTVPEQKKFAMLFQSVVLRCQFSTSSSQQPVVQWWYKSYCHDRTREAFSFTDSVTHQIPDQGSTSHLDCRDSSRTVRPVASRQGITFTLGENYKGRDITITNNADLRIGELQWGDSGVYYCKVVTSDDLMGQSEDSMELLVLGKTGLLDDLLPNFDVKIMPEWVFVGVVILGAVTFILFLGICWCQCCPHSCCCYVQCPCCPESCCCPRHLYEAGKAVKTCATPHIAPVYPPYYVPNVPMAAIGPPAMMGPTTQPPVMENSVSGGYQASLQLGQDPANDCSDNMREVRVVIQKRGGNEPVLGIEYRQRKITIQDKADLVINEVMWWDHGVYFCSIEASGDTTGDSDKEIKLVVHNWLVVIFIILGILLLILLLGVCWCQCCPHRCCCYVRCACCPTRCCCPEKAVMRYKMIKEAQKALMPWAVGQPIYAPVGSGSSAYHSNPQLRDYAFKQNIPMMPLPPPTVQHPANNSVLDYIENQMRTLDSNHPLQQLPPPPHRGANNIQFRGGPPSILSSLNDIEVREIDRRVIHLPPIVEGLSRDNSSQGNRGYYSGSDRGARGPRNQGGSRSSQDSSLLNRQQPQDARRRRDDVQSNRRSPRRDFSPPRRQDLRSYSDESEYDGHRRPAAGRRGRGDTGGSGGSRYAGHRRSRSRDDLFNEPRRPQRRERSFSPPGRRSWSSDEDLSRRGGNSRSRNRDREGDWPEKPPSYSSVDILPGRANNRAHRSNEVYSRFVSALRMRREARRRPDDAAERRFWFATSLCGSGRNSTSVGLSAPPITALITPEPVRHRRVPELPLDGSLLFEFLFFIYLLIALFVQYINIYKTVWWYPYSHPAASTSLATQTGPTSMIRYTVLIAARFVLLTLCGWVLCWTLVSLFRNHSVLNLLFLGYPFGVYVPLCCFHQESRSQPLPTDCGYLDQEQLDGPLIKSKDFLTLLRENLKEHFNNPTSIPVHSCPLSPDLIRNEVECLKSDFNKRIKEVLFNSLFSAYYVAFLPLCFVKSTQYYDMRWSCEHLIMVWINAFVMLMSQLLPPKYCNLLHRSAAHLGKWQKLEHGSYSNTPQHVRNDWIDLKKDSLINGLYLSPSPFASPDFSESSLEQCSMGNNLVEEHTVWGEVVMQSISCFFVSNATLRSASAQIVGNTGMAFTLEERLQLGIHGLLPPCFLSQDVQVLRVMKSYETRSSDLDKYILLMTLQDRNEKLFYRLLTSYIEEFMPIVYTPTVGLACQQYGLAFRRPRGLFITIHDKGHIATMLNSWPEDDIKAIVVTDGERILGLGDLGSYGMGIPVGKLALYTACGGVRPQNCLPVLLDVGTDNQTLLEDPLYIGLKHKRVRGKEYDELIDEFMKAVTDKYGMNCLIQFEDFANSNAFRILNKYRNKYCTFNDDIQGTASVAVAGILAALRITKNKLSDHKFVFQGAGEAAMGIAHLIIMAMKKEGVPYAEAVKKIWMVDSKGLIVKSRGNLNHEKEQFAQEHPEVRTLEEVVEIVKPTAIIGVAAIGGAFTEKIIKDMASFNKRPIIFALSNPTSKAECTAEQCYTLTEGRGIFASGSPFDKVTLADGRSFIPGQGNNAYVFPGVALGVIACGVRHISDDIFLTTAEAIAQEVTEQHLAEGRLYPPLSTIREVSFKIAVKVVNYAYRNDIASFYPEPEDKEAFIRSHVYSPDYDSFTLDTYSWPDHAMQVQDV</sequence>
<feature type="region of interest" description="Disordered" evidence="17">
    <location>
        <begin position="852"/>
        <end position="1034"/>
    </location>
</feature>
<dbReference type="InterPro" id="IPR008664">
    <property type="entry name" value="LISCH7"/>
</dbReference>
<feature type="transmembrane region" description="Helical" evidence="18">
    <location>
        <begin position="1295"/>
        <end position="1316"/>
    </location>
</feature>
<reference evidence="21 22" key="1">
    <citation type="submission" date="2019-01" db="EMBL/GenBank/DDBJ databases">
        <title>Draft Genome and Complete Hox-Cluster Characterization of the Sterlet Sturgeon (Acipenser ruthenus).</title>
        <authorList>
            <person name="Wei Q."/>
        </authorList>
    </citation>
    <scope>NUCLEOTIDE SEQUENCE [LARGE SCALE GENOMIC DNA]</scope>
    <source>
        <strain evidence="21">WHYD16114868_AA</strain>
        <tissue evidence="21">Blood</tissue>
    </source>
</reference>
<evidence type="ECO:0000256" key="17">
    <source>
        <dbReference type="SAM" id="MobiDB-lite"/>
    </source>
</evidence>
<dbReference type="InterPro" id="IPR012301">
    <property type="entry name" value="Malic_N_dom"/>
</dbReference>
<feature type="transmembrane region" description="Helical" evidence="18">
    <location>
        <begin position="479"/>
        <end position="501"/>
    </location>
</feature>
<dbReference type="InterPro" id="IPR019397">
    <property type="entry name" value="Uncharacterised_TMEM39"/>
</dbReference>
<protein>
    <recommendedName>
        <fullName evidence="16">Malic enzyme</fullName>
    </recommendedName>
</protein>
<dbReference type="InterPro" id="IPR007110">
    <property type="entry name" value="Ig-like_dom"/>
</dbReference>
<feature type="transmembrane region" description="Helical" evidence="18">
    <location>
        <begin position="238"/>
        <end position="260"/>
    </location>
</feature>
<dbReference type="InterPro" id="IPR036291">
    <property type="entry name" value="NAD(P)-bd_dom_sf"/>
</dbReference>
<dbReference type="InterPro" id="IPR036179">
    <property type="entry name" value="Ig-like_dom_sf"/>
</dbReference>
<dbReference type="GO" id="GO:0046872">
    <property type="term" value="F:metal ion binding"/>
    <property type="evidence" value="ECO:0007669"/>
    <property type="project" value="UniProtKB-KW"/>
</dbReference>
<dbReference type="PANTHER" id="PTHR23406">
    <property type="entry name" value="MALIC ENZYME-RELATED"/>
    <property type="match status" value="1"/>
</dbReference>
<dbReference type="GO" id="GO:0005739">
    <property type="term" value="C:mitochondrion"/>
    <property type="evidence" value="ECO:0007669"/>
    <property type="project" value="TreeGrafter"/>
</dbReference>
<dbReference type="Proteomes" id="UP000289886">
    <property type="component" value="Unassembled WGS sequence"/>
</dbReference>
<dbReference type="Pfam" id="PF07686">
    <property type="entry name" value="V-set"/>
    <property type="match status" value="2"/>
</dbReference>
<feature type="compositionally biased region" description="Basic and acidic residues" evidence="17">
    <location>
        <begin position="1008"/>
        <end position="1018"/>
    </location>
</feature>
<dbReference type="FunFam" id="3.40.50.720:FF:000060">
    <property type="entry name" value="Malic enzyme"/>
    <property type="match status" value="1"/>
</dbReference>
<dbReference type="InterPro" id="IPR013151">
    <property type="entry name" value="Immunoglobulin_dom"/>
</dbReference>
<dbReference type="Pfam" id="PF10271">
    <property type="entry name" value="Tmp39"/>
    <property type="match status" value="2"/>
</dbReference>
<keyword evidence="14 18" id="KW-0472">Membrane</keyword>
<evidence type="ECO:0000256" key="9">
    <source>
        <dbReference type="ARBA" id="ARBA00022692"/>
    </source>
</evidence>
<dbReference type="NCBIfam" id="NF010052">
    <property type="entry name" value="PRK13529.1"/>
    <property type="match status" value="1"/>
</dbReference>
<evidence type="ECO:0000256" key="13">
    <source>
        <dbReference type="ARBA" id="ARBA00023002"/>
    </source>
</evidence>
<accession>A0A444UA11</accession>
<evidence type="ECO:0000256" key="4">
    <source>
        <dbReference type="ARBA" id="ARBA00004435"/>
    </source>
</evidence>
<evidence type="ECO:0000256" key="6">
    <source>
        <dbReference type="ARBA" id="ARBA00009491"/>
    </source>
</evidence>
<dbReference type="GO" id="GO:0051287">
    <property type="term" value="F:NAD binding"/>
    <property type="evidence" value="ECO:0007669"/>
    <property type="project" value="InterPro"/>
</dbReference>
<dbReference type="FunFam" id="3.40.50.10380:FF:000004">
    <property type="entry name" value="Malic enzyme"/>
    <property type="match status" value="1"/>
</dbReference>
<evidence type="ECO:0000256" key="3">
    <source>
        <dbReference type="ARBA" id="ARBA00004141"/>
    </source>
</evidence>
<evidence type="ECO:0000256" key="5">
    <source>
        <dbReference type="ARBA" id="ARBA00008785"/>
    </source>
</evidence>
<evidence type="ECO:0000256" key="1">
    <source>
        <dbReference type="ARBA" id="ARBA00001936"/>
    </source>
</evidence>
<comment type="cofactor">
    <cofactor evidence="1">
        <name>Mn(2+)</name>
        <dbReference type="ChEBI" id="CHEBI:29035"/>
    </cofactor>
</comment>
<evidence type="ECO:0000256" key="16">
    <source>
        <dbReference type="RuleBase" id="RU003426"/>
    </source>
</evidence>
<evidence type="ECO:0000256" key="18">
    <source>
        <dbReference type="SAM" id="Phobius"/>
    </source>
</evidence>